<dbReference type="Pfam" id="PF04471">
    <property type="entry name" value="Mrr_cat"/>
    <property type="match status" value="1"/>
</dbReference>
<feature type="transmembrane region" description="Helical" evidence="2">
    <location>
        <begin position="402"/>
        <end position="432"/>
    </location>
</feature>
<dbReference type="InterPro" id="IPR007560">
    <property type="entry name" value="Restrct_endonuc_IV_Mrr"/>
</dbReference>
<feature type="domain" description="Restriction endonuclease type IV Mrr" evidence="3">
    <location>
        <begin position="180"/>
        <end position="293"/>
    </location>
</feature>
<keyword evidence="2" id="KW-1133">Transmembrane helix</keyword>
<dbReference type="GO" id="GO:0015666">
    <property type="term" value="F:restriction endodeoxyribonuclease activity"/>
    <property type="evidence" value="ECO:0007669"/>
    <property type="project" value="TreeGrafter"/>
</dbReference>
<organism evidence="4 5">
    <name type="scientific">Haladaptatus pallidirubidus</name>
    <dbReference type="NCBI Taxonomy" id="1008152"/>
    <lineage>
        <taxon>Archaea</taxon>
        <taxon>Methanobacteriati</taxon>
        <taxon>Methanobacteriota</taxon>
        <taxon>Stenosarchaea group</taxon>
        <taxon>Halobacteria</taxon>
        <taxon>Halobacteriales</taxon>
        <taxon>Haladaptataceae</taxon>
        <taxon>Haladaptatus</taxon>
    </lineage>
</organism>
<dbReference type="AlphaFoldDB" id="A0AAV3UPZ9"/>
<dbReference type="RefSeq" id="WP_227778021.1">
    <property type="nucleotide sequence ID" value="NZ_BAABKX010000022.1"/>
</dbReference>
<dbReference type="InterPro" id="IPR052906">
    <property type="entry name" value="Type_IV_Methyl-Rstrct_Enzyme"/>
</dbReference>
<evidence type="ECO:0000256" key="1">
    <source>
        <dbReference type="SAM" id="MobiDB-lite"/>
    </source>
</evidence>
<dbReference type="GO" id="GO:0009307">
    <property type="term" value="P:DNA restriction-modification system"/>
    <property type="evidence" value="ECO:0007669"/>
    <property type="project" value="InterPro"/>
</dbReference>
<keyword evidence="2" id="KW-0812">Transmembrane</keyword>
<dbReference type="GO" id="GO:0003677">
    <property type="term" value="F:DNA binding"/>
    <property type="evidence" value="ECO:0007669"/>
    <property type="project" value="InterPro"/>
</dbReference>
<comment type="caution">
    <text evidence="4">The sequence shown here is derived from an EMBL/GenBank/DDBJ whole genome shotgun (WGS) entry which is preliminary data.</text>
</comment>
<dbReference type="InterPro" id="IPR011856">
    <property type="entry name" value="tRNA_endonuc-like_dom_sf"/>
</dbReference>
<dbReference type="Proteomes" id="UP001501729">
    <property type="component" value="Unassembled WGS sequence"/>
</dbReference>
<gene>
    <name evidence="4" type="ORF">GCM10025751_50480</name>
</gene>
<feature type="compositionally biased region" description="Polar residues" evidence="1">
    <location>
        <begin position="351"/>
        <end position="363"/>
    </location>
</feature>
<feature type="region of interest" description="Disordered" evidence="1">
    <location>
        <begin position="332"/>
        <end position="365"/>
    </location>
</feature>
<feature type="transmembrane region" description="Helical" evidence="2">
    <location>
        <begin position="453"/>
        <end position="474"/>
    </location>
</feature>
<dbReference type="InterPro" id="IPR011335">
    <property type="entry name" value="Restrct_endonuc-II-like"/>
</dbReference>
<sequence length="481" mass="53738">MAKYATIADLDEDLKRGLELSLVPDERFLGGTTCTDAFRSSRQIRLILTNWRLFEFDPKQQQPKTIINRDEITDVDYNTGFITKKLTIYGSGGFSKEWDLNHTGADEFVEAIRSQSQYSVYNNSNSASQDDLGNFEISINSSSISGPSSRKNMRTNRTTTSSAQRSVFDLSQSELTSRLQGMDNYDFEHFVAGLWERMEWSAQVSQQSNDAGIDVIAEKKTPYPQKAVIQAKRYSDSTTVGGPKIQQYASLKQQVPGADSTIVVTTSSFTNSAEERAKQLNVKTVDGQGLAAMVDELDARDLVSEYLDIPMEVHTDSEPSNREAAMAFEETSDHESGDHLSQTNRDEFGGTTANLSSESNQFSREYEYDERTESTNDQYSGGIELTNDSKIGEHDAEEAGNWHYGIIGISLILIGAIAGNASALSGFLLLLLPIVMYVDIRKVRNVSGWEPRAWLYVVFAFFLFFISVPVYIYFRNKSVGL</sequence>
<evidence type="ECO:0000313" key="5">
    <source>
        <dbReference type="Proteomes" id="UP001501729"/>
    </source>
</evidence>
<reference evidence="4 5" key="1">
    <citation type="journal article" date="2019" name="Int. J. Syst. Evol. Microbiol.">
        <title>The Global Catalogue of Microorganisms (GCM) 10K type strain sequencing project: providing services to taxonomists for standard genome sequencing and annotation.</title>
        <authorList>
            <consortium name="The Broad Institute Genomics Platform"/>
            <consortium name="The Broad Institute Genome Sequencing Center for Infectious Disease"/>
            <person name="Wu L."/>
            <person name="Ma J."/>
        </authorList>
    </citation>
    <scope>NUCLEOTIDE SEQUENCE [LARGE SCALE GENOMIC DNA]</scope>
    <source>
        <strain evidence="4 5">JCM 17504</strain>
    </source>
</reference>
<dbReference type="SUPFAM" id="SSF52980">
    <property type="entry name" value="Restriction endonuclease-like"/>
    <property type="match status" value="1"/>
</dbReference>
<dbReference type="EMBL" id="BAABKX010000022">
    <property type="protein sequence ID" value="GAA5062730.1"/>
    <property type="molecule type" value="Genomic_DNA"/>
</dbReference>
<evidence type="ECO:0000259" key="3">
    <source>
        <dbReference type="Pfam" id="PF04471"/>
    </source>
</evidence>
<feature type="compositionally biased region" description="Basic and acidic residues" evidence="1">
    <location>
        <begin position="332"/>
        <end position="348"/>
    </location>
</feature>
<dbReference type="Gene3D" id="3.40.1350.10">
    <property type="match status" value="1"/>
</dbReference>
<name>A0AAV3UPZ9_9EURY</name>
<dbReference type="PANTHER" id="PTHR30015:SF7">
    <property type="entry name" value="TYPE IV METHYL-DIRECTED RESTRICTION ENZYME ECOKMRR"/>
    <property type="match status" value="1"/>
</dbReference>
<protein>
    <recommendedName>
        <fullName evidence="3">Restriction endonuclease type IV Mrr domain-containing protein</fullName>
    </recommendedName>
</protein>
<feature type="region of interest" description="Disordered" evidence="1">
    <location>
        <begin position="143"/>
        <end position="165"/>
    </location>
</feature>
<dbReference type="PANTHER" id="PTHR30015">
    <property type="entry name" value="MRR RESTRICTION SYSTEM PROTEIN"/>
    <property type="match status" value="1"/>
</dbReference>
<dbReference type="GeneID" id="68616380"/>
<proteinExistence type="predicted"/>
<keyword evidence="5" id="KW-1185">Reference proteome</keyword>
<evidence type="ECO:0000313" key="4">
    <source>
        <dbReference type="EMBL" id="GAA5062730.1"/>
    </source>
</evidence>
<feature type="compositionally biased region" description="Polar residues" evidence="1">
    <location>
        <begin position="155"/>
        <end position="165"/>
    </location>
</feature>
<keyword evidence="2" id="KW-0472">Membrane</keyword>
<accession>A0AAV3UPZ9</accession>
<evidence type="ECO:0000256" key="2">
    <source>
        <dbReference type="SAM" id="Phobius"/>
    </source>
</evidence>